<sequence length="134" mass="15266">MAITTFWVKQEKSIIRIHLKGNWQYEDLMQAVHDMKLDIQRLSAPAHIVIEFDSNRRIPRSILSMLSYALQQLPDNIGSVTIVTNGNAFINAIVRVADRLHPFVGCGLQLANDYDEAYQRLKQFPVGSMLRPTA</sequence>
<dbReference type="AlphaFoldDB" id="A0A7S8EA55"/>
<dbReference type="RefSeq" id="WP_195171263.1">
    <property type="nucleotide sequence ID" value="NZ_CP062983.1"/>
</dbReference>
<name>A0A7S8EA55_9CHLR</name>
<organism evidence="1 2">
    <name type="scientific">Phototrophicus methaneseepsis</name>
    <dbReference type="NCBI Taxonomy" id="2710758"/>
    <lineage>
        <taxon>Bacteria</taxon>
        <taxon>Bacillati</taxon>
        <taxon>Chloroflexota</taxon>
        <taxon>Candidatus Thermofontia</taxon>
        <taxon>Phototrophicales</taxon>
        <taxon>Phototrophicaceae</taxon>
        <taxon>Phototrophicus</taxon>
    </lineage>
</organism>
<proteinExistence type="predicted"/>
<protein>
    <recommendedName>
        <fullName evidence="3">STAS domain-containing protein</fullName>
    </recommendedName>
</protein>
<keyword evidence="2" id="KW-1185">Reference proteome</keyword>
<evidence type="ECO:0008006" key="3">
    <source>
        <dbReference type="Google" id="ProtNLM"/>
    </source>
</evidence>
<accession>A0A7S8EA55</accession>
<evidence type="ECO:0000313" key="1">
    <source>
        <dbReference type="EMBL" id="QPC83196.1"/>
    </source>
</evidence>
<gene>
    <name evidence="1" type="ORF">G4Y79_02130</name>
</gene>
<reference evidence="1 2" key="1">
    <citation type="submission" date="2020-02" db="EMBL/GenBank/DDBJ databases">
        <authorList>
            <person name="Zheng R.K."/>
            <person name="Sun C.M."/>
        </authorList>
    </citation>
    <scope>NUCLEOTIDE SEQUENCE [LARGE SCALE GENOMIC DNA]</scope>
    <source>
        <strain evidence="2">rifampicinis</strain>
    </source>
</reference>
<dbReference type="KEGG" id="pmet:G4Y79_02130"/>
<dbReference type="Proteomes" id="UP000594468">
    <property type="component" value="Chromosome"/>
</dbReference>
<dbReference type="EMBL" id="CP062983">
    <property type="protein sequence ID" value="QPC83196.1"/>
    <property type="molecule type" value="Genomic_DNA"/>
</dbReference>
<evidence type="ECO:0000313" key="2">
    <source>
        <dbReference type="Proteomes" id="UP000594468"/>
    </source>
</evidence>